<evidence type="ECO:0000313" key="2">
    <source>
        <dbReference type="EMBL" id="KAJ8406065.1"/>
    </source>
</evidence>
<dbReference type="Proteomes" id="UP001221898">
    <property type="component" value="Unassembled WGS sequence"/>
</dbReference>
<evidence type="ECO:0000313" key="3">
    <source>
        <dbReference type="Proteomes" id="UP001221898"/>
    </source>
</evidence>
<name>A0AAD7WR78_9TELE</name>
<proteinExistence type="predicted"/>
<protein>
    <submittedName>
        <fullName evidence="2">Uncharacterized protein</fullName>
    </submittedName>
</protein>
<feature type="region of interest" description="Disordered" evidence="1">
    <location>
        <begin position="14"/>
        <end position="117"/>
    </location>
</feature>
<gene>
    <name evidence="2" type="ORF">AAFF_G00309530</name>
</gene>
<organism evidence="2 3">
    <name type="scientific">Aldrovandia affinis</name>
    <dbReference type="NCBI Taxonomy" id="143900"/>
    <lineage>
        <taxon>Eukaryota</taxon>
        <taxon>Metazoa</taxon>
        <taxon>Chordata</taxon>
        <taxon>Craniata</taxon>
        <taxon>Vertebrata</taxon>
        <taxon>Euteleostomi</taxon>
        <taxon>Actinopterygii</taxon>
        <taxon>Neopterygii</taxon>
        <taxon>Teleostei</taxon>
        <taxon>Notacanthiformes</taxon>
        <taxon>Halosauridae</taxon>
        <taxon>Aldrovandia</taxon>
    </lineage>
</organism>
<evidence type="ECO:0000256" key="1">
    <source>
        <dbReference type="SAM" id="MobiDB-lite"/>
    </source>
</evidence>
<feature type="compositionally biased region" description="Basic and acidic residues" evidence="1">
    <location>
        <begin position="17"/>
        <end position="26"/>
    </location>
</feature>
<accession>A0AAD7WR78</accession>
<feature type="compositionally biased region" description="Basic and acidic residues" evidence="1">
    <location>
        <begin position="35"/>
        <end position="45"/>
    </location>
</feature>
<comment type="caution">
    <text evidence="2">The sequence shown here is derived from an EMBL/GenBank/DDBJ whole genome shotgun (WGS) entry which is preliminary data.</text>
</comment>
<dbReference type="EMBL" id="JAINUG010000045">
    <property type="protein sequence ID" value="KAJ8406065.1"/>
    <property type="molecule type" value="Genomic_DNA"/>
</dbReference>
<keyword evidence="3" id="KW-1185">Reference proteome</keyword>
<reference evidence="2" key="1">
    <citation type="journal article" date="2023" name="Science">
        <title>Genome structures resolve the early diversification of teleost fishes.</title>
        <authorList>
            <person name="Parey E."/>
            <person name="Louis A."/>
            <person name="Montfort J."/>
            <person name="Bouchez O."/>
            <person name="Roques C."/>
            <person name="Iampietro C."/>
            <person name="Lluch J."/>
            <person name="Castinel A."/>
            <person name="Donnadieu C."/>
            <person name="Desvignes T."/>
            <person name="Floi Bucao C."/>
            <person name="Jouanno E."/>
            <person name="Wen M."/>
            <person name="Mejri S."/>
            <person name="Dirks R."/>
            <person name="Jansen H."/>
            <person name="Henkel C."/>
            <person name="Chen W.J."/>
            <person name="Zahm M."/>
            <person name="Cabau C."/>
            <person name="Klopp C."/>
            <person name="Thompson A.W."/>
            <person name="Robinson-Rechavi M."/>
            <person name="Braasch I."/>
            <person name="Lecointre G."/>
            <person name="Bobe J."/>
            <person name="Postlethwait J.H."/>
            <person name="Berthelot C."/>
            <person name="Roest Crollius H."/>
            <person name="Guiguen Y."/>
        </authorList>
    </citation>
    <scope>NUCLEOTIDE SEQUENCE</scope>
    <source>
        <strain evidence="2">NC1722</strain>
    </source>
</reference>
<dbReference type="AlphaFoldDB" id="A0AAD7WR78"/>
<sequence length="117" mass="13010">MASMRDRLFVLSPLPRISERVPERKQAPRKTAVAFKEERSPRDTHSTQLAEGGAARAPFLCAPSGRRWTASQRPPGHRKQSRDTESIKRPLPPIQRGSPSPLRPRPPGPAEGFLQTA</sequence>